<keyword evidence="2" id="KW-1185">Reference proteome</keyword>
<evidence type="ECO:0000313" key="2">
    <source>
        <dbReference type="Proteomes" id="UP000714420"/>
    </source>
</evidence>
<dbReference type="SUPFAM" id="SSF101898">
    <property type="entry name" value="NHL repeat"/>
    <property type="match status" value="1"/>
</dbReference>
<dbReference type="Gene3D" id="2.120.10.30">
    <property type="entry name" value="TolB, C-terminal domain"/>
    <property type="match status" value="1"/>
</dbReference>
<comment type="caution">
    <text evidence="1">The sequence shown here is derived from an EMBL/GenBank/DDBJ whole genome shotgun (WGS) entry which is preliminary data.</text>
</comment>
<dbReference type="InterPro" id="IPR011042">
    <property type="entry name" value="6-blade_b-propeller_TolB-like"/>
</dbReference>
<evidence type="ECO:0000313" key="1">
    <source>
        <dbReference type="EMBL" id="NPD91630.1"/>
    </source>
</evidence>
<accession>A0ABX2AN61</accession>
<dbReference type="EMBL" id="JABKKF010000003">
    <property type="protein sequence ID" value="NPD91630.1"/>
    <property type="molecule type" value="Genomic_DNA"/>
</dbReference>
<protein>
    <submittedName>
        <fullName evidence="1">6-bladed beta-propeller</fullName>
    </submittedName>
</protein>
<organism evidence="1 2">
    <name type="scientific">Xylanibacter muris</name>
    <dbReference type="NCBI Taxonomy" id="2736290"/>
    <lineage>
        <taxon>Bacteria</taxon>
        <taxon>Pseudomonadati</taxon>
        <taxon>Bacteroidota</taxon>
        <taxon>Bacteroidia</taxon>
        <taxon>Bacteroidales</taxon>
        <taxon>Prevotellaceae</taxon>
        <taxon>Xylanibacter</taxon>
    </lineage>
</organism>
<reference evidence="1 2" key="1">
    <citation type="submission" date="2020-05" db="EMBL/GenBank/DDBJ databases">
        <title>Distinct polysaccharide utilization as determinants for interspecies competition between intestinal Prevotella spp.</title>
        <authorList>
            <person name="Galvez E.J.C."/>
            <person name="Iljazovic A."/>
            <person name="Strowig T."/>
        </authorList>
    </citation>
    <scope>NUCLEOTIDE SEQUENCE [LARGE SCALE GENOMIC DNA]</scope>
    <source>
        <strain evidence="1 2">PMUR</strain>
    </source>
</reference>
<gene>
    <name evidence="1" type="ORF">HPS56_04555</name>
</gene>
<dbReference type="Pfam" id="PF17170">
    <property type="entry name" value="DUF5128"/>
    <property type="match status" value="1"/>
</dbReference>
<dbReference type="RefSeq" id="WP_172274578.1">
    <property type="nucleotide sequence ID" value="NZ_CASGMU010000018.1"/>
</dbReference>
<dbReference type="Proteomes" id="UP000714420">
    <property type="component" value="Unassembled WGS sequence"/>
</dbReference>
<name>A0ABX2AN61_9BACT</name>
<sequence length="406" mass="46420">MNNKVKFLLNISFAAALCSCSVDRVVSVAHSVDVAKINIDSALKEKSVRMSSYFKAPKTIILETGPESAIGEVRSMEMFEGKIFVLDTKSQALFVFDGNGKYLHKIGRRGKGHGEYVDLSDFSIDRKNGIIYLWDEALDMAHKYNISDGGYVSSIKTERNGYNSYYMQYLDGRLFVNRTSLDVSGDNYMLKEIDCETGVQQASLLSAGSYNKGWNVPLRLPHSMFYSKNTDSPKYIEMFSDTIVSITPEGIVPSYVIQSKDFATAEEVARILEKRKEGDRNTDFAELYGKKRVFSFSQFVEFGNKICLKFYMGADRYYLLYDKKTKETVVTNMLVDDYIYENNFIPMDLCYSDEKGVIALLNSEYIHPFVKHIISEGLLDKNIDQYERLMNLTEESNPVLFYHELK</sequence>
<proteinExistence type="predicted"/>
<dbReference type="PROSITE" id="PS51257">
    <property type="entry name" value="PROKAR_LIPOPROTEIN"/>
    <property type="match status" value="1"/>
</dbReference>